<comment type="cofactor">
    <cofactor evidence="1">
        <name>Mg(2+)</name>
        <dbReference type="ChEBI" id="CHEBI:18420"/>
    </cofactor>
</comment>
<protein>
    <submittedName>
        <fullName evidence="4">NUDIX hydrolase</fullName>
    </submittedName>
</protein>
<evidence type="ECO:0000256" key="1">
    <source>
        <dbReference type="ARBA" id="ARBA00001946"/>
    </source>
</evidence>
<evidence type="ECO:0000313" key="4">
    <source>
        <dbReference type="EMBL" id="MCK9689282.1"/>
    </source>
</evidence>
<dbReference type="EMBL" id="JAJLJH010000013">
    <property type="protein sequence ID" value="MCK9689282.1"/>
    <property type="molecule type" value="Genomic_DNA"/>
</dbReference>
<evidence type="ECO:0000259" key="3">
    <source>
        <dbReference type="PROSITE" id="PS51462"/>
    </source>
</evidence>
<proteinExistence type="predicted"/>
<dbReference type="PANTHER" id="PTHR21340:SF0">
    <property type="entry name" value="BIS(5'-NUCLEOSYL)-TETRAPHOSPHATASE [ASYMMETRICAL]"/>
    <property type="match status" value="1"/>
</dbReference>
<comment type="caution">
    <text evidence="4">The sequence shown here is derived from an EMBL/GenBank/DDBJ whole genome shotgun (WGS) entry which is preliminary data.</text>
</comment>
<dbReference type="InterPro" id="IPR020084">
    <property type="entry name" value="NUDIX_hydrolase_CS"/>
</dbReference>
<dbReference type="GO" id="GO:0006754">
    <property type="term" value="P:ATP biosynthetic process"/>
    <property type="evidence" value="ECO:0007669"/>
    <property type="project" value="TreeGrafter"/>
</dbReference>
<dbReference type="AlphaFoldDB" id="A0A9X2C2G3"/>
<dbReference type="PANTHER" id="PTHR21340">
    <property type="entry name" value="DIADENOSINE 5,5-P1,P4-TETRAPHOSPHATE PYROPHOSPHOHYDROLASE MUTT"/>
    <property type="match status" value="1"/>
</dbReference>
<dbReference type="CDD" id="cd02883">
    <property type="entry name" value="NUDIX_Hydrolase"/>
    <property type="match status" value="1"/>
</dbReference>
<dbReference type="Pfam" id="PF00293">
    <property type="entry name" value="NUDIX"/>
    <property type="match status" value="1"/>
</dbReference>
<dbReference type="PROSITE" id="PS00893">
    <property type="entry name" value="NUDIX_BOX"/>
    <property type="match status" value="1"/>
</dbReference>
<dbReference type="RefSeq" id="WP_275685333.1">
    <property type="nucleotide sequence ID" value="NZ_JAJLJH010000013.1"/>
</dbReference>
<dbReference type="SUPFAM" id="SSF55811">
    <property type="entry name" value="Nudix"/>
    <property type="match status" value="1"/>
</dbReference>
<reference evidence="4" key="1">
    <citation type="submission" date="2021-11" db="EMBL/GenBank/DDBJ databases">
        <title>BS-T2-15 a new species belonging to the Comamonadaceae family isolated from the soil of a French oak forest.</title>
        <authorList>
            <person name="Mieszkin S."/>
            <person name="Alain K."/>
        </authorList>
    </citation>
    <scope>NUCLEOTIDE SEQUENCE</scope>
    <source>
        <strain evidence="4">BS-T2-15</strain>
    </source>
</reference>
<dbReference type="GO" id="GO:0004081">
    <property type="term" value="F:bis(5'-nucleosyl)-tetraphosphatase (asymmetrical) activity"/>
    <property type="evidence" value="ECO:0007669"/>
    <property type="project" value="TreeGrafter"/>
</dbReference>
<organism evidence="4 5">
    <name type="scientific">Scleromatobacter humisilvae</name>
    <dbReference type="NCBI Taxonomy" id="2897159"/>
    <lineage>
        <taxon>Bacteria</taxon>
        <taxon>Pseudomonadati</taxon>
        <taxon>Pseudomonadota</taxon>
        <taxon>Betaproteobacteria</taxon>
        <taxon>Burkholderiales</taxon>
        <taxon>Sphaerotilaceae</taxon>
        <taxon>Scleromatobacter</taxon>
    </lineage>
</organism>
<keyword evidence="5" id="KW-1185">Reference proteome</keyword>
<feature type="domain" description="Nudix hydrolase" evidence="3">
    <location>
        <begin position="2"/>
        <end position="142"/>
    </location>
</feature>
<name>A0A9X2C2G3_9BURK</name>
<dbReference type="InterPro" id="IPR000086">
    <property type="entry name" value="NUDIX_hydrolase_dom"/>
</dbReference>
<evidence type="ECO:0000313" key="5">
    <source>
        <dbReference type="Proteomes" id="UP001139353"/>
    </source>
</evidence>
<sequence>MARTVSCGVVLANRRGGLFVCHTTGMPRWDLPKGIADDGEAPRDAAVREAWEEAGLRLPADALFDLGEFAYLPAKRLHLFALRVANDAVDMSRCRCRSFFVHHRTGLDTPEADAWAWKPRADLASWCGKNMTRVLGSIDWAAIDALPEVAHVDVDA</sequence>
<evidence type="ECO:0000256" key="2">
    <source>
        <dbReference type="ARBA" id="ARBA00022801"/>
    </source>
</evidence>
<dbReference type="Proteomes" id="UP001139353">
    <property type="component" value="Unassembled WGS sequence"/>
</dbReference>
<dbReference type="PROSITE" id="PS51462">
    <property type="entry name" value="NUDIX"/>
    <property type="match status" value="1"/>
</dbReference>
<keyword evidence="2 4" id="KW-0378">Hydrolase</keyword>
<dbReference type="InterPro" id="IPR051325">
    <property type="entry name" value="Nudix_hydrolase_domain"/>
</dbReference>
<accession>A0A9X2C2G3</accession>
<dbReference type="GO" id="GO:0006167">
    <property type="term" value="P:AMP biosynthetic process"/>
    <property type="evidence" value="ECO:0007669"/>
    <property type="project" value="TreeGrafter"/>
</dbReference>
<gene>
    <name evidence="4" type="ORF">LPC04_26495</name>
</gene>
<dbReference type="InterPro" id="IPR015797">
    <property type="entry name" value="NUDIX_hydrolase-like_dom_sf"/>
</dbReference>
<dbReference type="Gene3D" id="3.90.79.10">
    <property type="entry name" value="Nucleoside Triphosphate Pyrophosphohydrolase"/>
    <property type="match status" value="1"/>
</dbReference>